<feature type="region of interest" description="Disordered" evidence="2">
    <location>
        <begin position="689"/>
        <end position="843"/>
    </location>
</feature>
<reference evidence="4" key="1">
    <citation type="submission" date="2019-11" db="EMBL/GenBank/DDBJ databases">
        <authorList>
            <person name="Liu Y."/>
            <person name="Hou J."/>
            <person name="Li T.-Q."/>
            <person name="Guan C.-H."/>
            <person name="Wu X."/>
            <person name="Wu H.-Z."/>
            <person name="Ling F."/>
            <person name="Zhang R."/>
            <person name="Shi X.-G."/>
            <person name="Ren J.-P."/>
            <person name="Chen E.-F."/>
            <person name="Sun J.-M."/>
        </authorList>
    </citation>
    <scope>NUCLEOTIDE SEQUENCE</scope>
    <source>
        <strain evidence="4">Adult_tree_wgs_1</strain>
        <tissue evidence="4">Leaves</tissue>
    </source>
</reference>
<evidence type="ECO:0000313" key="4">
    <source>
        <dbReference type="EMBL" id="KAF7134277.1"/>
    </source>
</evidence>
<evidence type="ECO:0000256" key="2">
    <source>
        <dbReference type="SAM" id="MobiDB-lite"/>
    </source>
</evidence>
<feature type="domain" description="Aminotransferase-like plant mobile" evidence="3">
    <location>
        <begin position="107"/>
        <end position="438"/>
    </location>
</feature>
<protein>
    <recommendedName>
        <fullName evidence="3">Aminotransferase-like plant mobile domain-containing protein</fullName>
    </recommendedName>
</protein>
<name>A0A834GFU1_RHOSS</name>
<accession>A0A834GFU1</accession>
<feature type="compositionally biased region" description="Polar residues" evidence="2">
    <location>
        <begin position="820"/>
        <end position="837"/>
    </location>
</feature>
<comment type="caution">
    <text evidence="4">The sequence shown here is derived from an EMBL/GenBank/DDBJ whole genome shotgun (WGS) entry which is preliminary data.</text>
</comment>
<evidence type="ECO:0000256" key="1">
    <source>
        <dbReference type="SAM" id="Coils"/>
    </source>
</evidence>
<proteinExistence type="predicted"/>
<dbReference type="InterPro" id="IPR044824">
    <property type="entry name" value="MAIN-like"/>
</dbReference>
<dbReference type="Pfam" id="PF10536">
    <property type="entry name" value="PMD"/>
    <property type="match status" value="1"/>
</dbReference>
<dbReference type="EMBL" id="WJXA01000008">
    <property type="protein sequence ID" value="KAF7134277.1"/>
    <property type="molecule type" value="Genomic_DNA"/>
</dbReference>
<keyword evidence="1" id="KW-0175">Coiled coil</keyword>
<dbReference type="Proteomes" id="UP000626092">
    <property type="component" value="Unassembled WGS sequence"/>
</dbReference>
<organism evidence="4 5">
    <name type="scientific">Rhododendron simsii</name>
    <name type="common">Sims's rhododendron</name>
    <dbReference type="NCBI Taxonomy" id="118357"/>
    <lineage>
        <taxon>Eukaryota</taxon>
        <taxon>Viridiplantae</taxon>
        <taxon>Streptophyta</taxon>
        <taxon>Embryophyta</taxon>
        <taxon>Tracheophyta</taxon>
        <taxon>Spermatophyta</taxon>
        <taxon>Magnoliopsida</taxon>
        <taxon>eudicotyledons</taxon>
        <taxon>Gunneridae</taxon>
        <taxon>Pentapetalae</taxon>
        <taxon>asterids</taxon>
        <taxon>Ericales</taxon>
        <taxon>Ericaceae</taxon>
        <taxon>Ericoideae</taxon>
        <taxon>Rhodoreae</taxon>
        <taxon>Rhododendron</taxon>
    </lineage>
</organism>
<dbReference type="InterPro" id="IPR019557">
    <property type="entry name" value="AminoTfrase-like_pln_mobile"/>
</dbReference>
<feature type="region of interest" description="Disordered" evidence="2">
    <location>
        <begin position="861"/>
        <end position="884"/>
    </location>
</feature>
<feature type="compositionally biased region" description="Pro residues" evidence="2">
    <location>
        <begin position="866"/>
        <end position="879"/>
    </location>
</feature>
<feature type="region of interest" description="Disordered" evidence="2">
    <location>
        <begin position="554"/>
        <end position="582"/>
    </location>
</feature>
<sequence length="1142" mass="124922">MVRDDTGNSGGHAMDGDSIPPTDQWRRAPYLRFVNDPFWIAVGEYQPTGGVSSNLLLIAPETSIESADLVPPSSVLRLRVESLILEAVIISRDLALSRNDRSNENLEMVVSRWSVDTHTFVWAWGESGPSLEDAFTLMRLHPRGRRLLDLDNLSPDEAAVVQALRAAFIEAKKAGSRFKPDGTRRPPPNPRKASWRNWLRLFFKDFQPPKSVPAGSSPEYVAGMHYRQPLYLAGVLVDFLSNFILPDFLSESVSPFVFPLAACLAQGEAVALGPFFLGCLFNHFDRVHTDMERSLGRYDIISMIHSSFLLAFFFEHCPAIAPSPSTVPAQGRRRFWIERWSGASSRALLSSYCDRSAHFLPRPYTIQLEGMTNNDDFFLPMRMVLSTSGLAGDLARAVINSYCTSLPGWLPVLSAEGSRSTVYSADRIARQFGHDQATTSAAPMFQNFIECQGRFLHANLGSLVVGHENTILPAYDRAGAFTTGFHLSWRRNLDSFVQFVQGGAPELQPSVIQTQDMALRSPRARGHDWRGAHSQWAVTVADPISRVPMGLSAATAAGPSSTHAQEAGRTRRGRATRRATEEEDPLIEMTRPRKRIRMSEEEGDSYKETLAVGLRRSRRGAPATRPASFPTQQSVEVIEVEDSPATERVGEVTDIIQPPSQPRVHATLAEQSYVVVGGMLEFSPTFEDLHGGPSKVSSSSPSCADSPYTHSTPSDDPDRSPSQPAPSEEREETPSADTHESVGGVDVDMRTTTERLRDEEEDDLADLARQPRDHNGAEVSMTGNPRTDPITPGGQTDSSRTRPSAQVSAPARVPDVVVSEGQSNASTLQAASHSSNPDLIADATSPSARATSFIRHSIIGTSEPVSEPPVPISAQPPPAQSSQAHLEQGEHPGVEFTESELSYMIRVTGFLPGDDLLNGRGSEALGDFGRDSAGGAMAEESGHGEISTGAHSGQIQEEETHIEDMRDDAPPVIQTGTEGRPEDMDIAARNVGKQTIEEETVPTPREVIHHFPVGHVDEVYFSLVNSISLVHPETFANFRCRSLMAAGSFLVLLHDAVHDWNQTVVRTFTPAMQQELQALSLDLAQVQERIRVLTDRLESTRKQMADIEGELAEAQLDDLELAAGAPHEFNSDDSVFGGLLPP</sequence>
<feature type="coiled-coil region" evidence="1">
    <location>
        <begin position="1076"/>
        <end position="1117"/>
    </location>
</feature>
<gene>
    <name evidence="4" type="ORF">RHSIM_Rhsim08G0137100</name>
</gene>
<feature type="region of interest" description="Disordered" evidence="2">
    <location>
        <begin position="1"/>
        <end position="21"/>
    </location>
</feature>
<dbReference type="PANTHER" id="PTHR46033:SF80">
    <property type="entry name" value="PROTEIN MAIN-LIKE 2-LIKE"/>
    <property type="match status" value="1"/>
</dbReference>
<feature type="compositionally biased region" description="Low complexity" evidence="2">
    <location>
        <begin position="693"/>
        <end position="726"/>
    </location>
</feature>
<feature type="compositionally biased region" description="Basic and acidic residues" evidence="2">
    <location>
        <begin position="747"/>
        <end position="758"/>
    </location>
</feature>
<feature type="compositionally biased region" description="Polar residues" evidence="2">
    <location>
        <begin position="793"/>
        <end position="807"/>
    </location>
</feature>
<keyword evidence="5" id="KW-1185">Reference proteome</keyword>
<dbReference type="PANTHER" id="PTHR46033">
    <property type="entry name" value="PROTEIN MAIN-LIKE 2"/>
    <property type="match status" value="1"/>
</dbReference>
<dbReference type="GO" id="GO:0010073">
    <property type="term" value="P:meristem maintenance"/>
    <property type="evidence" value="ECO:0007669"/>
    <property type="project" value="InterPro"/>
</dbReference>
<dbReference type="OrthoDB" id="1572276at2759"/>
<evidence type="ECO:0000259" key="3">
    <source>
        <dbReference type="Pfam" id="PF10536"/>
    </source>
</evidence>
<feature type="region of interest" description="Disordered" evidence="2">
    <location>
        <begin position="613"/>
        <end position="632"/>
    </location>
</feature>
<evidence type="ECO:0000313" key="5">
    <source>
        <dbReference type="Proteomes" id="UP000626092"/>
    </source>
</evidence>
<dbReference type="AlphaFoldDB" id="A0A834GFU1"/>